<dbReference type="AlphaFoldDB" id="A0A8X7PMT8"/>
<proteinExistence type="predicted"/>
<comment type="caution">
    <text evidence="1">The sequence shown here is derived from an EMBL/GenBank/DDBJ whole genome shotgun (WGS) entry which is preliminary data.</text>
</comment>
<dbReference type="EMBL" id="JAAMPC010000015">
    <property type="protein sequence ID" value="KAG2255304.1"/>
    <property type="molecule type" value="Genomic_DNA"/>
</dbReference>
<organism evidence="1 2">
    <name type="scientific">Brassica carinata</name>
    <name type="common">Ethiopian mustard</name>
    <name type="synonym">Abyssinian cabbage</name>
    <dbReference type="NCBI Taxonomy" id="52824"/>
    <lineage>
        <taxon>Eukaryota</taxon>
        <taxon>Viridiplantae</taxon>
        <taxon>Streptophyta</taxon>
        <taxon>Embryophyta</taxon>
        <taxon>Tracheophyta</taxon>
        <taxon>Spermatophyta</taxon>
        <taxon>Magnoliopsida</taxon>
        <taxon>eudicotyledons</taxon>
        <taxon>Gunneridae</taxon>
        <taxon>Pentapetalae</taxon>
        <taxon>rosids</taxon>
        <taxon>malvids</taxon>
        <taxon>Brassicales</taxon>
        <taxon>Brassicaceae</taxon>
        <taxon>Brassiceae</taxon>
        <taxon>Brassica</taxon>
    </lineage>
</organism>
<accession>A0A8X7PMT8</accession>
<evidence type="ECO:0000313" key="1">
    <source>
        <dbReference type="EMBL" id="KAG2255304.1"/>
    </source>
</evidence>
<dbReference type="Proteomes" id="UP000886595">
    <property type="component" value="Unassembled WGS sequence"/>
</dbReference>
<name>A0A8X7PMT8_BRACI</name>
<gene>
    <name evidence="1" type="ORF">Bca52824_074598</name>
</gene>
<keyword evidence="2" id="KW-1185">Reference proteome</keyword>
<evidence type="ECO:0000313" key="2">
    <source>
        <dbReference type="Proteomes" id="UP000886595"/>
    </source>
</evidence>
<reference evidence="1 2" key="1">
    <citation type="submission" date="2020-02" db="EMBL/GenBank/DDBJ databases">
        <authorList>
            <person name="Ma Q."/>
            <person name="Huang Y."/>
            <person name="Song X."/>
            <person name="Pei D."/>
        </authorList>
    </citation>
    <scope>NUCLEOTIDE SEQUENCE [LARGE SCALE GENOMIC DNA]</scope>
    <source>
        <strain evidence="1">Sxm20200214</strain>
        <tissue evidence="1">Leaf</tissue>
    </source>
</reference>
<dbReference type="OrthoDB" id="10466848at2759"/>
<sequence length="180" mass="20431">MISKKGDYSIGSWADESHHESFAVDTAFPEMQSDEGVLRTSLADAKLTSIDSNKSHRSMLITHQIRETPIPTVPNETSYNKAEIDEMVAEIYRVLRTSDDYHSKRLDDIYYPFDNSISCLTTHTYGMKHDIAMVQTHHVVSARESKSINDHTQPSIDATRTSIDADLHHSRYATIIYLQA</sequence>
<protein>
    <submittedName>
        <fullName evidence="1">Uncharacterized protein</fullName>
    </submittedName>
</protein>